<evidence type="ECO:0000313" key="2">
    <source>
        <dbReference type="Proteomes" id="UP000050360"/>
    </source>
</evidence>
<evidence type="ECO:0000313" key="1">
    <source>
        <dbReference type="EMBL" id="KPQ44791.1"/>
    </source>
</evidence>
<accession>A0A0P8CMQ3</accession>
<proteinExistence type="predicted"/>
<dbReference type="EMBL" id="LKCM01000055">
    <property type="protein sequence ID" value="KPQ44791.1"/>
    <property type="molecule type" value="Genomic_DNA"/>
</dbReference>
<name>A0A0P8CMQ3_9EURY</name>
<reference evidence="1 2" key="1">
    <citation type="submission" date="2015-09" db="EMBL/GenBank/DDBJ databases">
        <title>A metagenomics-based metabolic model of nitrate-dependent anaerobic oxidation of methane by Methanoperedens-like archaea.</title>
        <authorList>
            <person name="Arshad A."/>
            <person name="Speth D.R."/>
            <person name="De Graaf R.M."/>
            <person name="Op Den Camp H.J."/>
            <person name="Jetten M.S."/>
            <person name="Welte C.U."/>
        </authorList>
    </citation>
    <scope>NUCLEOTIDE SEQUENCE [LARGE SCALE GENOMIC DNA]</scope>
</reference>
<dbReference type="AlphaFoldDB" id="A0A0P8CMQ3"/>
<organism evidence="1 2">
    <name type="scientific">Candidatus Methanoperedens nitratireducens</name>
    <dbReference type="NCBI Taxonomy" id="1392998"/>
    <lineage>
        <taxon>Archaea</taxon>
        <taxon>Methanobacteriati</taxon>
        <taxon>Methanobacteriota</taxon>
        <taxon>Stenosarchaea group</taxon>
        <taxon>Methanomicrobia</taxon>
        <taxon>Methanosarcinales</taxon>
        <taxon>ANME-2 cluster</taxon>
        <taxon>Candidatus Methanoperedentaceae</taxon>
        <taxon>Candidatus Methanoperedens</taxon>
    </lineage>
</organism>
<dbReference type="Proteomes" id="UP000050360">
    <property type="component" value="Unassembled WGS sequence"/>
</dbReference>
<comment type="caution">
    <text evidence="1">The sequence shown here is derived from an EMBL/GenBank/DDBJ whole genome shotgun (WGS) entry which is preliminary data.</text>
</comment>
<protein>
    <submittedName>
        <fullName evidence="1">Uncharacterized protein</fullName>
    </submittedName>
</protein>
<gene>
    <name evidence="1" type="ORF">MPEBLZ_00613</name>
</gene>
<sequence length="64" mass="7539">MVILIMQKEKHNVHPNIDWDALDKGWADQYEDDYGCRFSNMHFNNIKTYIHTSHQFEEGAIGSV</sequence>